<organism evidence="20 21">
    <name type="scientific">Pigmentiphaga litoralis</name>
    <dbReference type="NCBI Taxonomy" id="516702"/>
    <lineage>
        <taxon>Bacteria</taxon>
        <taxon>Pseudomonadati</taxon>
        <taxon>Pseudomonadota</taxon>
        <taxon>Betaproteobacteria</taxon>
        <taxon>Burkholderiales</taxon>
        <taxon>Alcaligenaceae</taxon>
        <taxon>Pigmentiphaga</taxon>
    </lineage>
</organism>
<evidence type="ECO:0000256" key="17">
    <source>
        <dbReference type="SAM" id="SignalP"/>
    </source>
</evidence>
<keyword evidence="6 14" id="KW-0812">Transmembrane</keyword>
<feature type="signal peptide" evidence="17">
    <location>
        <begin position="1"/>
        <end position="19"/>
    </location>
</feature>
<keyword evidence="21" id="KW-1185">Reference proteome</keyword>
<dbReference type="InterPro" id="IPR010917">
    <property type="entry name" value="TonB_rcpt_CS"/>
</dbReference>
<dbReference type="GO" id="GO:0015344">
    <property type="term" value="F:siderophore uptake transmembrane transporter activity"/>
    <property type="evidence" value="ECO:0007669"/>
    <property type="project" value="TreeGrafter"/>
</dbReference>
<evidence type="ECO:0000256" key="12">
    <source>
        <dbReference type="ARBA" id="ARBA00023170"/>
    </source>
</evidence>
<dbReference type="PROSITE" id="PS52016">
    <property type="entry name" value="TONB_DEPENDENT_REC_3"/>
    <property type="match status" value="1"/>
</dbReference>
<dbReference type="SUPFAM" id="SSF56935">
    <property type="entry name" value="Porins"/>
    <property type="match status" value="1"/>
</dbReference>
<evidence type="ECO:0000313" key="20">
    <source>
        <dbReference type="EMBL" id="NYE81964.1"/>
    </source>
</evidence>
<dbReference type="InterPro" id="IPR039426">
    <property type="entry name" value="TonB-dep_rcpt-like"/>
</dbReference>
<keyword evidence="3 14" id="KW-0813">Transport</keyword>
<dbReference type="PANTHER" id="PTHR32552:SF90">
    <property type="entry name" value="METAL-PSEUDOPALINE RECEPTOR CNTO"/>
    <property type="match status" value="1"/>
</dbReference>
<comment type="caution">
    <text evidence="20">The sequence shown here is derived from an EMBL/GenBank/DDBJ whole genome shotgun (WGS) entry which is preliminary data.</text>
</comment>
<feature type="domain" description="TonB-dependent receptor plug" evidence="19">
    <location>
        <begin position="65"/>
        <end position="164"/>
    </location>
</feature>
<feature type="chain" id="PRO_5031291831" evidence="17">
    <location>
        <begin position="20"/>
        <end position="705"/>
    </location>
</feature>
<evidence type="ECO:0000256" key="7">
    <source>
        <dbReference type="ARBA" id="ARBA00022729"/>
    </source>
</evidence>
<evidence type="ECO:0000259" key="18">
    <source>
        <dbReference type="Pfam" id="PF00593"/>
    </source>
</evidence>
<evidence type="ECO:0000256" key="15">
    <source>
        <dbReference type="PROSITE-ProRule" id="PRU10144"/>
    </source>
</evidence>
<evidence type="ECO:0000256" key="5">
    <source>
        <dbReference type="ARBA" id="ARBA00022496"/>
    </source>
</evidence>
<keyword evidence="10 16" id="KW-0798">TonB box</keyword>
<dbReference type="InterPro" id="IPR037066">
    <property type="entry name" value="Plug_dom_sf"/>
</dbReference>
<dbReference type="Proteomes" id="UP000542125">
    <property type="component" value="Unassembled WGS sequence"/>
</dbReference>
<dbReference type="InterPro" id="IPR036942">
    <property type="entry name" value="Beta-barrel_TonB_sf"/>
</dbReference>
<gene>
    <name evidence="20" type="ORF">FHW18_001235</name>
</gene>
<dbReference type="AlphaFoldDB" id="A0A7Y9ITD9"/>
<dbReference type="GO" id="GO:0015891">
    <property type="term" value="P:siderophore transport"/>
    <property type="evidence" value="ECO:0007669"/>
    <property type="project" value="InterPro"/>
</dbReference>
<keyword evidence="11 14" id="KW-0472">Membrane</keyword>
<evidence type="ECO:0000256" key="8">
    <source>
        <dbReference type="ARBA" id="ARBA00023004"/>
    </source>
</evidence>
<dbReference type="InterPro" id="IPR000531">
    <property type="entry name" value="Beta-barrel_TonB"/>
</dbReference>
<protein>
    <submittedName>
        <fullName evidence="20">Iron complex outermembrane receptor protein</fullName>
    </submittedName>
</protein>
<evidence type="ECO:0000256" key="14">
    <source>
        <dbReference type="PROSITE-ProRule" id="PRU01360"/>
    </source>
</evidence>
<dbReference type="Gene3D" id="2.170.130.10">
    <property type="entry name" value="TonB-dependent receptor, plug domain"/>
    <property type="match status" value="1"/>
</dbReference>
<dbReference type="GO" id="GO:0038023">
    <property type="term" value="F:signaling receptor activity"/>
    <property type="evidence" value="ECO:0007669"/>
    <property type="project" value="InterPro"/>
</dbReference>
<name>A0A7Y9ITD9_9BURK</name>
<comment type="similarity">
    <text evidence="2 14 16">Belongs to the TonB-dependent receptor family.</text>
</comment>
<evidence type="ECO:0000256" key="11">
    <source>
        <dbReference type="ARBA" id="ARBA00023136"/>
    </source>
</evidence>
<dbReference type="Pfam" id="PF07715">
    <property type="entry name" value="Plug"/>
    <property type="match status" value="1"/>
</dbReference>
<dbReference type="GO" id="GO:0009279">
    <property type="term" value="C:cell outer membrane"/>
    <property type="evidence" value="ECO:0007669"/>
    <property type="project" value="UniProtKB-SubCell"/>
</dbReference>
<evidence type="ECO:0000256" key="9">
    <source>
        <dbReference type="ARBA" id="ARBA00023065"/>
    </source>
</evidence>
<evidence type="ECO:0000256" key="1">
    <source>
        <dbReference type="ARBA" id="ARBA00004571"/>
    </source>
</evidence>
<dbReference type="NCBIfam" id="TIGR01783">
    <property type="entry name" value="TonB-siderophor"/>
    <property type="match status" value="1"/>
</dbReference>
<keyword evidence="4 14" id="KW-1134">Transmembrane beta strand</keyword>
<evidence type="ECO:0000313" key="21">
    <source>
        <dbReference type="Proteomes" id="UP000542125"/>
    </source>
</evidence>
<evidence type="ECO:0000256" key="13">
    <source>
        <dbReference type="ARBA" id="ARBA00023237"/>
    </source>
</evidence>
<feature type="short sequence motif" description="TonB C-terminal box" evidence="15">
    <location>
        <begin position="688"/>
        <end position="705"/>
    </location>
</feature>
<evidence type="ECO:0000256" key="3">
    <source>
        <dbReference type="ARBA" id="ARBA00022448"/>
    </source>
</evidence>
<dbReference type="PROSITE" id="PS01156">
    <property type="entry name" value="TONB_DEPENDENT_REC_2"/>
    <property type="match status" value="1"/>
</dbReference>
<dbReference type="CDD" id="cd01347">
    <property type="entry name" value="ligand_gated_channel"/>
    <property type="match status" value="1"/>
</dbReference>
<dbReference type="InterPro" id="IPR010105">
    <property type="entry name" value="TonB_sidphr_rcpt"/>
</dbReference>
<evidence type="ECO:0000256" key="2">
    <source>
        <dbReference type="ARBA" id="ARBA00009810"/>
    </source>
</evidence>
<evidence type="ECO:0000256" key="4">
    <source>
        <dbReference type="ARBA" id="ARBA00022452"/>
    </source>
</evidence>
<evidence type="ECO:0000256" key="10">
    <source>
        <dbReference type="ARBA" id="ARBA00023077"/>
    </source>
</evidence>
<dbReference type="InterPro" id="IPR012910">
    <property type="entry name" value="Plug_dom"/>
</dbReference>
<sequence length="705" mass="76505">MRRLVVSVCVLNASSLAWAQQPPGAPSAVQLDAVTVYAPGETAEGPVVGYRATRSASATRTDTPLHDTPQSVTVLPRDVVEDTAATRLIDVLDYAGGVGRVNNFGGQGLALFSTRGFTSGEFYRNGFPINRGYPTAPDASTIERLEVVRGPSAALYGRGDPGGTFNIVSKQPLSRPAVTVGSQLSDQGLRRATVDATGPLDTEGKLAYRLNAVAEGGKTFRDGADTERYGVSPVISWQLTEATRIIFEADLMRNNAPLDRGRTAYTTQQGRSSRSVNLWEMGNGNLLHSDNAMAQVRFDHAINDDWTLAGGVQWMDGSLKGNAVEANGLQGDGRTLGRNANYRRLDWTDRTVQLNLTGKVDTWGIRHTLFTGVEYDNYDYASIIQRSAAGATAYPIDIFNPAVGQPWPALTRTTTHDRESLNTWAAFVQDQISLTDKLKALVGVRLERFKHDYTDLSPAARSFAKSDTAVTPRFGLMYDVTPTVAVYANTARSYKPNTGAQRLGGGFDPEKGRSNEVGVKWEALDRTLSVNGALYHTVKQNVQTVDPVDSSYRIATGEVRSQGLDLNVVGNITPAWRVIAGYALVDAEVTKDNVAPAGTRLANIPRTMASLLNVYTFQEGPARGLGLGAGIKHTADRPASTGTGAYTMKRYTVVDLLAFYQVNRKLRVNLDVRNLFNKDYDEGAFQSYVYPGAPRTVQVGMAYTF</sequence>
<evidence type="ECO:0000259" key="19">
    <source>
        <dbReference type="Pfam" id="PF07715"/>
    </source>
</evidence>
<keyword evidence="7 17" id="KW-0732">Signal</keyword>
<keyword evidence="13 14" id="KW-0998">Cell outer membrane</keyword>
<keyword evidence="8" id="KW-0408">Iron</keyword>
<keyword evidence="12 20" id="KW-0675">Receptor</keyword>
<comment type="subcellular location">
    <subcellularLocation>
        <location evidence="1 14">Cell outer membrane</location>
        <topology evidence="1 14">Multi-pass membrane protein</topology>
    </subcellularLocation>
</comment>
<keyword evidence="9" id="KW-0406">Ion transport</keyword>
<keyword evidence="5" id="KW-0410">Iron transport</keyword>
<dbReference type="PANTHER" id="PTHR32552">
    <property type="entry name" value="FERRICHROME IRON RECEPTOR-RELATED"/>
    <property type="match status" value="1"/>
</dbReference>
<feature type="domain" description="TonB-dependent receptor-like beta-barrel" evidence="18">
    <location>
        <begin position="237"/>
        <end position="675"/>
    </location>
</feature>
<reference evidence="20 21" key="1">
    <citation type="submission" date="2020-07" db="EMBL/GenBank/DDBJ databases">
        <title>Genomic Encyclopedia of Type Strains, Phase IV (KMG-V): Genome sequencing to study the core and pangenomes of soil and plant-associated prokaryotes.</title>
        <authorList>
            <person name="Whitman W."/>
        </authorList>
    </citation>
    <scope>NUCLEOTIDE SEQUENCE [LARGE SCALE GENOMIC DNA]</scope>
    <source>
        <strain evidence="20 21">SAS40</strain>
    </source>
</reference>
<proteinExistence type="inferred from homology"/>
<dbReference type="FunFam" id="2.40.170.20:FF:000005">
    <property type="entry name" value="TonB-dependent siderophore receptor"/>
    <property type="match status" value="1"/>
</dbReference>
<dbReference type="Gene3D" id="2.40.170.20">
    <property type="entry name" value="TonB-dependent receptor, beta-barrel domain"/>
    <property type="match status" value="1"/>
</dbReference>
<dbReference type="Pfam" id="PF00593">
    <property type="entry name" value="TonB_dep_Rec_b-barrel"/>
    <property type="match status" value="1"/>
</dbReference>
<dbReference type="RefSeq" id="WP_179584402.1">
    <property type="nucleotide sequence ID" value="NZ_JACBYR010000001.1"/>
</dbReference>
<evidence type="ECO:0000256" key="16">
    <source>
        <dbReference type="RuleBase" id="RU003357"/>
    </source>
</evidence>
<evidence type="ECO:0000256" key="6">
    <source>
        <dbReference type="ARBA" id="ARBA00022692"/>
    </source>
</evidence>
<dbReference type="EMBL" id="JACBYR010000001">
    <property type="protein sequence ID" value="NYE81964.1"/>
    <property type="molecule type" value="Genomic_DNA"/>
</dbReference>
<accession>A0A7Y9ITD9</accession>